<evidence type="ECO:0000256" key="2">
    <source>
        <dbReference type="ARBA" id="ARBA00022485"/>
    </source>
</evidence>
<evidence type="ECO:0000256" key="3">
    <source>
        <dbReference type="ARBA" id="ARBA00022723"/>
    </source>
</evidence>
<dbReference type="PANTHER" id="PTHR30176:SF3">
    <property type="entry name" value="FERREDOXIN-TYPE PROTEIN NAPH"/>
    <property type="match status" value="1"/>
</dbReference>
<dbReference type="GO" id="GO:0005886">
    <property type="term" value="C:plasma membrane"/>
    <property type="evidence" value="ECO:0007669"/>
    <property type="project" value="TreeGrafter"/>
</dbReference>
<dbReference type="Pfam" id="PF12801">
    <property type="entry name" value="Fer4_5"/>
    <property type="match status" value="3"/>
</dbReference>
<keyword evidence="7" id="KW-0472">Membrane</keyword>
<evidence type="ECO:0000313" key="9">
    <source>
        <dbReference type="EMBL" id="CDX04465.1"/>
    </source>
</evidence>
<evidence type="ECO:0000256" key="5">
    <source>
        <dbReference type="ARBA" id="ARBA00023004"/>
    </source>
</evidence>
<keyword evidence="7" id="KW-1133">Transmembrane helix</keyword>
<keyword evidence="4" id="KW-0249">Electron transport</keyword>
<feature type="domain" description="4Fe-4S ferredoxin-type" evidence="8">
    <location>
        <begin position="253"/>
        <end position="282"/>
    </location>
</feature>
<evidence type="ECO:0000256" key="6">
    <source>
        <dbReference type="ARBA" id="ARBA00023014"/>
    </source>
</evidence>
<feature type="transmembrane region" description="Helical" evidence="7">
    <location>
        <begin position="178"/>
        <end position="195"/>
    </location>
</feature>
<dbReference type="PROSITE" id="PS51379">
    <property type="entry name" value="4FE4S_FER_2"/>
    <property type="match status" value="1"/>
</dbReference>
<protein>
    <submittedName>
        <fullName evidence="9">4Fe-4S binding domain protein</fullName>
    </submittedName>
</protein>
<dbReference type="SUPFAM" id="SSF54862">
    <property type="entry name" value="4Fe-4S ferredoxins"/>
    <property type="match status" value="1"/>
</dbReference>
<dbReference type="GO" id="GO:0046872">
    <property type="term" value="F:metal ion binding"/>
    <property type="evidence" value="ECO:0007669"/>
    <property type="project" value="UniProtKB-KW"/>
</dbReference>
<dbReference type="InterPro" id="IPR017900">
    <property type="entry name" value="4Fe4S_Fe_S_CS"/>
</dbReference>
<keyword evidence="3" id="KW-0479">Metal-binding</keyword>
<dbReference type="EMBL" id="LK996017">
    <property type="protein sequence ID" value="CDX04465.1"/>
    <property type="molecule type" value="Genomic_DNA"/>
</dbReference>
<dbReference type="AlphaFoldDB" id="A0A098B7W7"/>
<proteinExistence type="predicted"/>
<keyword evidence="5" id="KW-0408">Iron</keyword>
<evidence type="ECO:0000259" key="8">
    <source>
        <dbReference type="PROSITE" id="PS51379"/>
    </source>
</evidence>
<organism evidence="9">
    <name type="scientific">Desulfitobacterium hafniense</name>
    <name type="common">Desulfitobacterium frappieri</name>
    <dbReference type="NCBI Taxonomy" id="49338"/>
    <lineage>
        <taxon>Bacteria</taxon>
        <taxon>Bacillati</taxon>
        <taxon>Bacillota</taxon>
        <taxon>Clostridia</taxon>
        <taxon>Eubacteriales</taxon>
        <taxon>Desulfitobacteriaceae</taxon>
        <taxon>Desulfitobacterium</taxon>
    </lineage>
</organism>
<dbReference type="PANTHER" id="PTHR30176">
    <property type="entry name" value="FERREDOXIN-TYPE PROTEIN NAPH"/>
    <property type="match status" value="1"/>
</dbReference>
<sequence length="284" mass="31211">MEGNRTRTLRMTTMAVVVLLVIIGGVWGAGTGTLSSFGVKSISAICPLGFLETTLASRTFIPHLFISFLVIAGITVLLGKVFCGWICPVPLVRYGLTNKTKESKEAETDNDRESSAPAIFKRESAFDKNSVTGLSVLGASLASSAVFGFPVFCLICPIGLIFATLFALMRLFQFNEPTFDLLIFPIVIIVELVFLKKWCSKWCPVGALLGIFSRFNRRFMPAVDRSLCLEETNQVHCHQCQSACSFNLDPKQLPGASDISECTKCKECADRCPVQAIKFPWKKS</sequence>
<dbReference type="PROSITE" id="PS00198">
    <property type="entry name" value="4FE4S_FER_1"/>
    <property type="match status" value="1"/>
</dbReference>
<dbReference type="InterPro" id="IPR017896">
    <property type="entry name" value="4Fe4S_Fe-S-bd"/>
</dbReference>
<dbReference type="Pfam" id="PF00037">
    <property type="entry name" value="Fer4"/>
    <property type="match status" value="1"/>
</dbReference>
<keyword evidence="7" id="KW-0812">Transmembrane</keyword>
<evidence type="ECO:0000256" key="1">
    <source>
        <dbReference type="ARBA" id="ARBA00022448"/>
    </source>
</evidence>
<feature type="transmembrane region" description="Helical" evidence="7">
    <location>
        <begin position="60"/>
        <end position="83"/>
    </location>
</feature>
<dbReference type="GO" id="GO:0051539">
    <property type="term" value="F:4 iron, 4 sulfur cluster binding"/>
    <property type="evidence" value="ECO:0007669"/>
    <property type="project" value="UniProtKB-KW"/>
</dbReference>
<dbReference type="RefSeq" id="WP_144676810.1">
    <property type="nucleotide sequence ID" value="NZ_LK996017.1"/>
</dbReference>
<keyword evidence="2" id="KW-0004">4Fe-4S</keyword>
<evidence type="ECO:0000256" key="4">
    <source>
        <dbReference type="ARBA" id="ARBA00022982"/>
    </source>
</evidence>
<accession>A0A098B7W7</accession>
<keyword evidence="6" id="KW-0411">Iron-sulfur</keyword>
<name>A0A098B7W7_DESHA</name>
<dbReference type="InterPro" id="IPR051684">
    <property type="entry name" value="Electron_Trans/Redox"/>
</dbReference>
<feature type="transmembrane region" description="Helical" evidence="7">
    <location>
        <begin position="145"/>
        <end position="172"/>
    </location>
</feature>
<keyword evidence="1" id="KW-0813">Transport</keyword>
<evidence type="ECO:0000256" key="7">
    <source>
        <dbReference type="SAM" id="Phobius"/>
    </source>
</evidence>
<gene>
    <name evidence="9" type="ORF">DPCES_4579</name>
</gene>
<reference evidence="9" key="1">
    <citation type="submission" date="2014-07" db="EMBL/GenBank/DDBJ databases">
        <authorList>
            <person name="Hornung V.Bastian."/>
        </authorList>
    </citation>
    <scope>NUCLEOTIDE SEQUENCE</scope>
    <source>
        <strain evidence="9">PCE-S</strain>
    </source>
</reference>
<dbReference type="PATRIC" id="fig|49338.4.peg.4927"/>